<feature type="signal peptide" evidence="1">
    <location>
        <begin position="1"/>
        <end position="17"/>
    </location>
</feature>
<dbReference type="InterPro" id="IPR058645">
    <property type="entry name" value="NTF2-like_dom_7"/>
</dbReference>
<comment type="caution">
    <text evidence="3">The sequence shown here is derived from an EMBL/GenBank/DDBJ whole genome shotgun (WGS) entry which is preliminary data.</text>
</comment>
<dbReference type="RefSeq" id="XP_044664287.1">
    <property type="nucleotide sequence ID" value="XM_044808352.1"/>
</dbReference>
<protein>
    <recommendedName>
        <fullName evidence="2">NTF2-like domain-containing protein</fullName>
    </recommendedName>
</protein>
<sequence length="203" mass="21386">MKTSTFAAAFLFGSALALPAPLPDNEADDKPKCVKPKEAQKFVDRYIGFLSRAGSDLGDAHATGEALAGDDIELHSFSINSAKGTPVTGTGDGLISKGKEDYIDNVLGTNALPPQGIHTLSALAACDDGNSKIIWQWQFDSVGGNTDNPAPIRGFTLFSVVRDDGPAEFKIEKVDVEFDSIAWAADLKGGSGQQSAPQHGYQS</sequence>
<evidence type="ECO:0000256" key="1">
    <source>
        <dbReference type="SAM" id="SignalP"/>
    </source>
</evidence>
<dbReference type="GeneID" id="68298400"/>
<keyword evidence="4" id="KW-1185">Reference proteome</keyword>
<dbReference type="AlphaFoldDB" id="A0A9P3FMW6"/>
<dbReference type="OrthoDB" id="5596743at2759"/>
<dbReference type="Pfam" id="PF26534">
    <property type="entry name" value="NTF2_7"/>
    <property type="match status" value="1"/>
</dbReference>
<feature type="chain" id="PRO_5040157284" description="NTF2-like domain-containing protein" evidence="1">
    <location>
        <begin position="18"/>
        <end position="203"/>
    </location>
</feature>
<feature type="domain" description="NTF2-like" evidence="2">
    <location>
        <begin position="32"/>
        <end position="189"/>
    </location>
</feature>
<dbReference type="Proteomes" id="UP000825890">
    <property type="component" value="Unassembled WGS sequence"/>
</dbReference>
<evidence type="ECO:0000259" key="2">
    <source>
        <dbReference type="Pfam" id="PF26534"/>
    </source>
</evidence>
<reference evidence="3 4" key="1">
    <citation type="submission" date="2021-01" db="EMBL/GenBank/DDBJ databases">
        <title>Cercospora kikuchii MAFF 305040 whole genome shotgun sequence.</title>
        <authorList>
            <person name="Kashiwa T."/>
            <person name="Suzuki T."/>
        </authorList>
    </citation>
    <scope>NUCLEOTIDE SEQUENCE [LARGE SCALE GENOMIC DNA]</scope>
    <source>
        <strain evidence="3 4">MAFF 305040</strain>
    </source>
</reference>
<organism evidence="3 4">
    <name type="scientific">Cercospora kikuchii</name>
    <dbReference type="NCBI Taxonomy" id="84275"/>
    <lineage>
        <taxon>Eukaryota</taxon>
        <taxon>Fungi</taxon>
        <taxon>Dikarya</taxon>
        <taxon>Ascomycota</taxon>
        <taxon>Pezizomycotina</taxon>
        <taxon>Dothideomycetes</taxon>
        <taxon>Dothideomycetidae</taxon>
        <taxon>Mycosphaerellales</taxon>
        <taxon>Mycosphaerellaceae</taxon>
        <taxon>Cercospora</taxon>
    </lineage>
</organism>
<proteinExistence type="predicted"/>
<evidence type="ECO:0000313" key="3">
    <source>
        <dbReference type="EMBL" id="GIZ49800.1"/>
    </source>
</evidence>
<evidence type="ECO:0000313" key="4">
    <source>
        <dbReference type="Proteomes" id="UP000825890"/>
    </source>
</evidence>
<name>A0A9P3FMW6_9PEZI</name>
<keyword evidence="1" id="KW-0732">Signal</keyword>
<dbReference type="EMBL" id="BOLY01000009">
    <property type="protein sequence ID" value="GIZ49800.1"/>
    <property type="molecule type" value="Genomic_DNA"/>
</dbReference>
<gene>
    <name evidence="3" type="ORF">CKM354_001282500</name>
</gene>
<accession>A0A9P3FMW6</accession>